<feature type="signal peptide" evidence="1">
    <location>
        <begin position="1"/>
        <end position="21"/>
    </location>
</feature>
<dbReference type="AlphaFoldDB" id="A0A0E9PJB3"/>
<proteinExistence type="predicted"/>
<organism evidence="2">
    <name type="scientific">Anguilla anguilla</name>
    <name type="common">European freshwater eel</name>
    <name type="synonym">Muraena anguilla</name>
    <dbReference type="NCBI Taxonomy" id="7936"/>
    <lineage>
        <taxon>Eukaryota</taxon>
        <taxon>Metazoa</taxon>
        <taxon>Chordata</taxon>
        <taxon>Craniata</taxon>
        <taxon>Vertebrata</taxon>
        <taxon>Euteleostomi</taxon>
        <taxon>Actinopterygii</taxon>
        <taxon>Neopterygii</taxon>
        <taxon>Teleostei</taxon>
        <taxon>Anguilliformes</taxon>
        <taxon>Anguillidae</taxon>
        <taxon>Anguilla</taxon>
    </lineage>
</organism>
<keyword evidence="1" id="KW-0732">Signal</keyword>
<reference evidence="2" key="2">
    <citation type="journal article" date="2015" name="Fish Shellfish Immunol.">
        <title>Early steps in the European eel (Anguilla anguilla)-Vibrio vulnificus interaction in the gills: Role of the RtxA13 toxin.</title>
        <authorList>
            <person name="Callol A."/>
            <person name="Pajuelo D."/>
            <person name="Ebbesson L."/>
            <person name="Teles M."/>
            <person name="MacKenzie S."/>
            <person name="Amaro C."/>
        </authorList>
    </citation>
    <scope>NUCLEOTIDE SEQUENCE</scope>
</reference>
<name>A0A0E9PJB3_ANGAN</name>
<feature type="chain" id="PRO_5002430965" evidence="1">
    <location>
        <begin position="22"/>
        <end position="39"/>
    </location>
</feature>
<accession>A0A0E9PJB3</accession>
<reference evidence="2" key="1">
    <citation type="submission" date="2014-11" db="EMBL/GenBank/DDBJ databases">
        <authorList>
            <person name="Amaro Gonzalez C."/>
        </authorList>
    </citation>
    <scope>NUCLEOTIDE SEQUENCE</scope>
</reference>
<dbReference type="EMBL" id="GBXM01104402">
    <property type="protein sequence ID" value="JAH04175.1"/>
    <property type="molecule type" value="Transcribed_RNA"/>
</dbReference>
<evidence type="ECO:0000313" key="2">
    <source>
        <dbReference type="EMBL" id="JAH04175.1"/>
    </source>
</evidence>
<sequence>MFFLMPHNGFLVFSLAELCSSCSKTTITDQRQSKAWNHD</sequence>
<evidence type="ECO:0000256" key="1">
    <source>
        <dbReference type="SAM" id="SignalP"/>
    </source>
</evidence>
<protein>
    <submittedName>
        <fullName evidence="2">Uncharacterized protein</fullName>
    </submittedName>
</protein>